<dbReference type="STRING" id="655015.B1812_07375"/>
<gene>
    <name evidence="1" type="ORF">B1812_07375</name>
</gene>
<dbReference type="OrthoDB" id="7205619at2"/>
<dbReference type="EMBL" id="CP019948">
    <property type="protein sequence ID" value="ARN80924.1"/>
    <property type="molecule type" value="Genomic_DNA"/>
</dbReference>
<evidence type="ECO:0000313" key="2">
    <source>
        <dbReference type="Proteomes" id="UP000193978"/>
    </source>
</evidence>
<dbReference type="AlphaFoldDB" id="A0A1W6MTJ4"/>
<accession>A0A1W6MTJ4</accession>
<evidence type="ECO:0000313" key="1">
    <source>
        <dbReference type="EMBL" id="ARN80924.1"/>
    </source>
</evidence>
<protein>
    <submittedName>
        <fullName evidence="1">Uncharacterized protein</fullName>
    </submittedName>
</protein>
<dbReference type="RefSeq" id="WP_085771013.1">
    <property type="nucleotide sequence ID" value="NZ_AP027149.1"/>
</dbReference>
<proteinExistence type="predicted"/>
<dbReference type="KEGG" id="mbry:B1812_07375"/>
<dbReference type="Proteomes" id="UP000193978">
    <property type="component" value="Chromosome"/>
</dbReference>
<keyword evidence="2" id="KW-1185">Reference proteome</keyword>
<name>A0A1W6MTJ4_9HYPH</name>
<sequence length="112" mass="11923">MTIASYGRRAEGLVTKYGQPAILRRVTTDWGGQVTVSADYSVTALQMVKRDQPDANAPSPAPEATFYLLSSLEPGPQDVLVIGAVSYAIVDVKALAPGVGAQVYECVGRRPR</sequence>
<reference evidence="1 2" key="1">
    <citation type="submission" date="2017-02" db="EMBL/GenBank/DDBJ databases">
        <authorList>
            <person name="Peterson S.W."/>
        </authorList>
    </citation>
    <scope>NUCLEOTIDE SEQUENCE [LARGE SCALE GENOMIC DNA]</scope>
    <source>
        <strain evidence="1 2">S285</strain>
    </source>
</reference>
<organism evidence="1 2">
    <name type="scientific">Methylocystis bryophila</name>
    <dbReference type="NCBI Taxonomy" id="655015"/>
    <lineage>
        <taxon>Bacteria</taxon>
        <taxon>Pseudomonadati</taxon>
        <taxon>Pseudomonadota</taxon>
        <taxon>Alphaproteobacteria</taxon>
        <taxon>Hyphomicrobiales</taxon>
        <taxon>Methylocystaceae</taxon>
        <taxon>Methylocystis</taxon>
    </lineage>
</organism>